<organism evidence="2 3">
    <name type="scientific">Diplocarpon coronariae</name>
    <dbReference type="NCBI Taxonomy" id="2795749"/>
    <lineage>
        <taxon>Eukaryota</taxon>
        <taxon>Fungi</taxon>
        <taxon>Dikarya</taxon>
        <taxon>Ascomycota</taxon>
        <taxon>Pezizomycotina</taxon>
        <taxon>Leotiomycetes</taxon>
        <taxon>Helotiales</taxon>
        <taxon>Drepanopezizaceae</taxon>
        <taxon>Diplocarpon</taxon>
    </lineage>
</organism>
<feature type="region of interest" description="Disordered" evidence="1">
    <location>
        <begin position="22"/>
        <end position="143"/>
    </location>
</feature>
<reference evidence="2 3" key="1">
    <citation type="submission" date="2017-04" db="EMBL/GenBank/DDBJ databases">
        <title>Draft genome sequence of Marssonina coronaria NL1: causal agent of apple blotch.</title>
        <authorList>
            <person name="Cheng Q."/>
        </authorList>
    </citation>
    <scope>NUCLEOTIDE SEQUENCE [LARGE SCALE GENOMIC DNA]</scope>
    <source>
        <strain evidence="2 3">NL1</strain>
    </source>
</reference>
<name>A0A218ZE76_9HELO</name>
<dbReference type="InParanoid" id="A0A218ZE76"/>
<dbReference type="EMBL" id="MZNU01000059">
    <property type="protein sequence ID" value="OWP05890.1"/>
    <property type="molecule type" value="Genomic_DNA"/>
</dbReference>
<protein>
    <submittedName>
        <fullName evidence="2">Uncharacterized protein</fullName>
    </submittedName>
</protein>
<keyword evidence="3" id="KW-1185">Reference proteome</keyword>
<proteinExistence type="predicted"/>
<dbReference type="AlphaFoldDB" id="A0A218ZE76"/>
<accession>A0A218ZE76</accession>
<evidence type="ECO:0000256" key="1">
    <source>
        <dbReference type="SAM" id="MobiDB-lite"/>
    </source>
</evidence>
<evidence type="ECO:0000313" key="2">
    <source>
        <dbReference type="EMBL" id="OWP05890.1"/>
    </source>
</evidence>
<evidence type="ECO:0000313" key="3">
    <source>
        <dbReference type="Proteomes" id="UP000242519"/>
    </source>
</evidence>
<comment type="caution">
    <text evidence="2">The sequence shown here is derived from an EMBL/GenBank/DDBJ whole genome shotgun (WGS) entry which is preliminary data.</text>
</comment>
<dbReference type="Proteomes" id="UP000242519">
    <property type="component" value="Unassembled WGS sequence"/>
</dbReference>
<feature type="compositionally biased region" description="Basic and acidic residues" evidence="1">
    <location>
        <begin position="129"/>
        <end position="143"/>
    </location>
</feature>
<feature type="compositionally biased region" description="Basic and acidic residues" evidence="1">
    <location>
        <begin position="40"/>
        <end position="49"/>
    </location>
</feature>
<gene>
    <name evidence="2" type="ORF">B2J93_6214</name>
</gene>
<sequence>MDDVRSIRTQGVVGVVGVESEVPSSAAKWRCQNPDPPAARSERRPKCTDQSRSQRSPPACRGCVRGSSLHTPKCSAPGRRLIGSSVVGRRATLALPGSSDPASSRRPPLRMINSDRKRPGKLARFGDSNGDRDGSARVDRSGW</sequence>